<dbReference type="STRING" id="145388.A0A0D2JC15"/>
<feature type="compositionally biased region" description="Basic and acidic residues" evidence="3">
    <location>
        <begin position="1"/>
        <end position="19"/>
    </location>
</feature>
<gene>
    <name evidence="5" type="ORF">MNEG_10725</name>
</gene>
<dbReference type="KEGG" id="mng:MNEG_10725"/>
<feature type="domain" description="Phospholipase/carboxylesterase/thioesterase" evidence="4">
    <location>
        <begin position="63"/>
        <end position="273"/>
    </location>
</feature>
<protein>
    <submittedName>
        <fullName evidence="5">Lysophospholipase II</fullName>
        <ecNumber evidence="5">3.1.1.5</ecNumber>
    </submittedName>
</protein>
<dbReference type="PANTHER" id="PTHR10655:SF17">
    <property type="entry name" value="LYSOPHOSPHOLIPASE-LIKE PROTEIN 1"/>
    <property type="match status" value="1"/>
</dbReference>
<feature type="compositionally biased region" description="Low complexity" evidence="3">
    <location>
        <begin position="20"/>
        <end position="39"/>
    </location>
</feature>
<evidence type="ECO:0000313" key="6">
    <source>
        <dbReference type="Proteomes" id="UP000054498"/>
    </source>
</evidence>
<dbReference type="InterPro" id="IPR003140">
    <property type="entry name" value="PLipase/COase/thioEstase"/>
</dbReference>
<dbReference type="GO" id="GO:0008474">
    <property type="term" value="F:palmitoyl-(protein) hydrolase activity"/>
    <property type="evidence" value="ECO:0007669"/>
    <property type="project" value="TreeGrafter"/>
</dbReference>
<feature type="region of interest" description="Disordered" evidence="3">
    <location>
        <begin position="1"/>
        <end position="39"/>
    </location>
</feature>
<dbReference type="InterPro" id="IPR029058">
    <property type="entry name" value="AB_hydrolase_fold"/>
</dbReference>
<dbReference type="Gene3D" id="3.40.50.1820">
    <property type="entry name" value="alpha/beta hydrolase"/>
    <property type="match status" value="1"/>
</dbReference>
<dbReference type="InterPro" id="IPR050565">
    <property type="entry name" value="LYPA1-2/EST-like"/>
</dbReference>
<dbReference type="RefSeq" id="XP_013896257.1">
    <property type="nucleotide sequence ID" value="XM_014040803.1"/>
</dbReference>
<dbReference type="Proteomes" id="UP000054498">
    <property type="component" value="Unassembled WGS sequence"/>
</dbReference>
<sequence>MSEKAHRVFSDKKRVDTPDARVTGAGAQRQQAQQQRVGGVATRAYSGGSGVDTMPLNYRPPIVLRAQQKHTATVFMLHGLGDSGDGWAAVGDEWAPGNPQVKFVFPHAPLRPISINKGMRMPGWYDISSLEDIDQKEDEAGLVESKRYIESLIAAEEREGVPSDRIVVAGFSQGGAVALLMLRSEKKLAGIVGLSTYLPLRNEPGILSAANAKTPVLQCHGDADMVVNYGFGVNTHNKLKELGADAELNTYRGMGHSAVPSELAAVSAFLKQVLPPQ</sequence>
<dbReference type="GeneID" id="25727916"/>
<keyword evidence="6" id="KW-1185">Reference proteome</keyword>
<dbReference type="EMBL" id="KK102653">
    <property type="protein sequence ID" value="KIY97237.1"/>
    <property type="molecule type" value="Genomic_DNA"/>
</dbReference>
<evidence type="ECO:0000259" key="4">
    <source>
        <dbReference type="Pfam" id="PF02230"/>
    </source>
</evidence>
<dbReference type="SUPFAM" id="SSF53474">
    <property type="entry name" value="alpha/beta-Hydrolases"/>
    <property type="match status" value="1"/>
</dbReference>
<evidence type="ECO:0000313" key="5">
    <source>
        <dbReference type="EMBL" id="KIY97237.1"/>
    </source>
</evidence>
<dbReference type="EC" id="3.1.1.5" evidence="5"/>
<dbReference type="GO" id="GO:0004622">
    <property type="term" value="F:phosphatidylcholine lysophospholipase activity"/>
    <property type="evidence" value="ECO:0007669"/>
    <property type="project" value="UniProtKB-EC"/>
</dbReference>
<name>A0A0D2JC15_9CHLO</name>
<reference evidence="5 6" key="1">
    <citation type="journal article" date="2013" name="BMC Genomics">
        <title>Reconstruction of the lipid metabolism for the microalga Monoraphidium neglectum from its genome sequence reveals characteristics suitable for biofuel production.</title>
        <authorList>
            <person name="Bogen C."/>
            <person name="Al-Dilaimi A."/>
            <person name="Albersmeier A."/>
            <person name="Wichmann J."/>
            <person name="Grundmann M."/>
            <person name="Rupp O."/>
            <person name="Lauersen K.J."/>
            <person name="Blifernez-Klassen O."/>
            <person name="Kalinowski J."/>
            <person name="Goesmann A."/>
            <person name="Mussgnug J.H."/>
            <person name="Kruse O."/>
        </authorList>
    </citation>
    <scope>NUCLEOTIDE SEQUENCE [LARGE SCALE GENOMIC DNA]</scope>
    <source>
        <strain evidence="5 6">SAG 48.87</strain>
    </source>
</reference>
<dbReference type="Pfam" id="PF02230">
    <property type="entry name" value="Abhydrolase_2"/>
    <property type="match status" value="1"/>
</dbReference>
<keyword evidence="2 5" id="KW-0378">Hydrolase</keyword>
<dbReference type="PANTHER" id="PTHR10655">
    <property type="entry name" value="LYSOPHOSPHOLIPASE-RELATED"/>
    <property type="match status" value="1"/>
</dbReference>
<comment type="similarity">
    <text evidence="1">Belongs to the AB hydrolase superfamily. AB hydrolase 2 family.</text>
</comment>
<dbReference type="AlphaFoldDB" id="A0A0D2JC15"/>
<evidence type="ECO:0000256" key="2">
    <source>
        <dbReference type="ARBA" id="ARBA00022801"/>
    </source>
</evidence>
<proteinExistence type="inferred from homology"/>
<dbReference type="GO" id="GO:0005737">
    <property type="term" value="C:cytoplasm"/>
    <property type="evidence" value="ECO:0007669"/>
    <property type="project" value="TreeGrafter"/>
</dbReference>
<dbReference type="OrthoDB" id="2418081at2759"/>
<organism evidence="5 6">
    <name type="scientific">Monoraphidium neglectum</name>
    <dbReference type="NCBI Taxonomy" id="145388"/>
    <lineage>
        <taxon>Eukaryota</taxon>
        <taxon>Viridiplantae</taxon>
        <taxon>Chlorophyta</taxon>
        <taxon>core chlorophytes</taxon>
        <taxon>Chlorophyceae</taxon>
        <taxon>CS clade</taxon>
        <taxon>Sphaeropleales</taxon>
        <taxon>Selenastraceae</taxon>
        <taxon>Monoraphidium</taxon>
    </lineage>
</organism>
<evidence type="ECO:0000256" key="1">
    <source>
        <dbReference type="ARBA" id="ARBA00006499"/>
    </source>
</evidence>
<evidence type="ECO:0000256" key="3">
    <source>
        <dbReference type="SAM" id="MobiDB-lite"/>
    </source>
</evidence>
<accession>A0A0D2JC15</accession>